<dbReference type="GO" id="GO:0043200">
    <property type="term" value="P:response to amino acid"/>
    <property type="evidence" value="ECO:0007669"/>
    <property type="project" value="TreeGrafter"/>
</dbReference>
<dbReference type="InterPro" id="IPR019888">
    <property type="entry name" value="Tscrpt_reg_AsnC-like"/>
</dbReference>
<dbReference type="STRING" id="1193518.BN13_460021"/>
<keyword evidence="3" id="KW-0804">Transcription</keyword>
<name>A0A077MD03_9MICO</name>
<dbReference type="InterPro" id="IPR019887">
    <property type="entry name" value="Tscrpt_reg_AsnC/Lrp_C"/>
</dbReference>
<evidence type="ECO:0000256" key="3">
    <source>
        <dbReference type="ARBA" id="ARBA00023163"/>
    </source>
</evidence>
<evidence type="ECO:0000256" key="2">
    <source>
        <dbReference type="ARBA" id="ARBA00023125"/>
    </source>
</evidence>
<keyword evidence="2" id="KW-0238">DNA-binding</keyword>
<dbReference type="OrthoDB" id="4411089at2"/>
<evidence type="ECO:0000259" key="4">
    <source>
        <dbReference type="PROSITE" id="PS50956"/>
    </source>
</evidence>
<comment type="caution">
    <text evidence="5">The sequence shown here is derived from an EMBL/GenBank/DDBJ whole genome shotgun (WGS) entry which is preliminary data.</text>
</comment>
<feature type="domain" description="HTH asnC-type" evidence="4">
    <location>
        <begin position="11"/>
        <end position="72"/>
    </location>
</feature>
<dbReference type="Gene3D" id="3.30.70.920">
    <property type="match status" value="1"/>
</dbReference>
<dbReference type="InterPro" id="IPR036390">
    <property type="entry name" value="WH_DNA-bd_sf"/>
</dbReference>
<keyword evidence="6" id="KW-1185">Reference proteome</keyword>
<dbReference type="GO" id="GO:0005829">
    <property type="term" value="C:cytosol"/>
    <property type="evidence" value="ECO:0007669"/>
    <property type="project" value="TreeGrafter"/>
</dbReference>
<accession>A0A077MD03</accession>
<evidence type="ECO:0000256" key="1">
    <source>
        <dbReference type="ARBA" id="ARBA00023015"/>
    </source>
</evidence>
<dbReference type="InterPro" id="IPR000485">
    <property type="entry name" value="AsnC-type_HTH_dom"/>
</dbReference>
<dbReference type="RefSeq" id="WP_048546120.1">
    <property type="nucleotide sequence ID" value="NZ_HF571038.1"/>
</dbReference>
<dbReference type="InterPro" id="IPR036388">
    <property type="entry name" value="WH-like_DNA-bd_sf"/>
</dbReference>
<dbReference type="GO" id="GO:0043565">
    <property type="term" value="F:sequence-specific DNA binding"/>
    <property type="evidence" value="ECO:0007669"/>
    <property type="project" value="InterPro"/>
</dbReference>
<protein>
    <submittedName>
        <fullName evidence="5">Transcriptional regulator, AsnC family</fullName>
    </submittedName>
</protein>
<dbReference type="SUPFAM" id="SSF54909">
    <property type="entry name" value="Dimeric alpha+beta barrel"/>
    <property type="match status" value="1"/>
</dbReference>
<dbReference type="Pfam" id="PF13412">
    <property type="entry name" value="HTH_24"/>
    <property type="match status" value="1"/>
</dbReference>
<keyword evidence="1" id="KW-0805">Transcription regulation</keyword>
<proteinExistence type="predicted"/>
<reference evidence="5 6" key="1">
    <citation type="journal article" date="2013" name="ISME J.">
        <title>A metabolic model for members of the genus Tetrasphaera involved in enhanced biological phosphorus removal.</title>
        <authorList>
            <person name="Kristiansen R."/>
            <person name="Nguyen H.T.T."/>
            <person name="Saunders A.M."/>
            <person name="Nielsen J.L."/>
            <person name="Wimmer R."/>
            <person name="Le V.Q."/>
            <person name="McIlroy S.J."/>
            <person name="Petrovski S."/>
            <person name="Seviour R.J."/>
            <person name="Calteau A."/>
            <person name="Nielsen K.L."/>
            <person name="Nielsen P.H."/>
        </authorList>
    </citation>
    <scope>NUCLEOTIDE SEQUENCE [LARGE SCALE GENOMIC DNA]</scope>
    <source>
        <strain evidence="5 6">Ben 74</strain>
    </source>
</reference>
<dbReference type="Gene3D" id="1.10.10.10">
    <property type="entry name" value="Winged helix-like DNA-binding domain superfamily/Winged helix DNA-binding domain"/>
    <property type="match status" value="1"/>
</dbReference>
<dbReference type="Pfam" id="PF01037">
    <property type="entry name" value="AsnC_trans_reg"/>
    <property type="match status" value="1"/>
</dbReference>
<evidence type="ECO:0000313" key="6">
    <source>
        <dbReference type="Proteomes" id="UP000035720"/>
    </source>
</evidence>
<dbReference type="PANTHER" id="PTHR30154">
    <property type="entry name" value="LEUCINE-RESPONSIVE REGULATORY PROTEIN"/>
    <property type="match status" value="1"/>
</dbReference>
<dbReference type="PROSITE" id="PS50956">
    <property type="entry name" value="HTH_ASNC_2"/>
    <property type="match status" value="1"/>
</dbReference>
<dbReference type="SUPFAM" id="SSF46785">
    <property type="entry name" value="Winged helix' DNA-binding domain"/>
    <property type="match status" value="1"/>
</dbReference>
<sequence>MSKDLRSALGLDDVDQTLLAALIEDGRLANNRLAARAGVAASTALLRVRQLIDRGVIRGVHADIAPGAVGRPVEAIVAIRLRAHDRRHIDAFTTTVPRLPEVLQSFHVAGDDDYLLHVAVPSAAYLRDWILDQVTTHPAVAHSRTSLVFGHEPGHPGPLPT</sequence>
<dbReference type="InterPro" id="IPR011008">
    <property type="entry name" value="Dimeric_a/b-barrel"/>
</dbReference>
<dbReference type="Proteomes" id="UP000035720">
    <property type="component" value="Unassembled WGS sequence"/>
</dbReference>
<evidence type="ECO:0000313" key="5">
    <source>
        <dbReference type="EMBL" id="CCI53755.1"/>
    </source>
</evidence>
<dbReference type="PRINTS" id="PR00033">
    <property type="entry name" value="HTHASNC"/>
</dbReference>
<dbReference type="PANTHER" id="PTHR30154:SF54">
    <property type="entry name" value="POSSIBLE TRANSCRIPTIONAL REGULATORY PROTEIN (PROBABLY LRP_ASNC-FAMILY)"/>
    <property type="match status" value="1"/>
</dbReference>
<organism evidence="5 6">
    <name type="scientific">Nostocoides jenkinsii Ben 74</name>
    <dbReference type="NCBI Taxonomy" id="1193518"/>
    <lineage>
        <taxon>Bacteria</taxon>
        <taxon>Bacillati</taxon>
        <taxon>Actinomycetota</taxon>
        <taxon>Actinomycetes</taxon>
        <taxon>Micrococcales</taxon>
        <taxon>Intrasporangiaceae</taxon>
        <taxon>Nostocoides</taxon>
    </lineage>
</organism>
<gene>
    <name evidence="5" type="ORF">BN13_460021</name>
</gene>
<dbReference type="EMBL" id="CAJC01000157">
    <property type="protein sequence ID" value="CCI53755.1"/>
    <property type="molecule type" value="Genomic_DNA"/>
</dbReference>
<dbReference type="SMART" id="SM00344">
    <property type="entry name" value="HTH_ASNC"/>
    <property type="match status" value="1"/>
</dbReference>
<dbReference type="AlphaFoldDB" id="A0A077MD03"/>